<dbReference type="GO" id="GO:0016747">
    <property type="term" value="F:acyltransferase activity, transferring groups other than amino-acyl groups"/>
    <property type="evidence" value="ECO:0007669"/>
    <property type="project" value="InterPro"/>
</dbReference>
<dbReference type="Gene3D" id="3.40.630.30">
    <property type="match status" value="1"/>
</dbReference>
<gene>
    <name evidence="2" type="ORF">QLQ87_05885</name>
</gene>
<dbReference type="PANTHER" id="PTHR43415:SF3">
    <property type="entry name" value="GNAT-FAMILY ACETYLTRANSFERASE"/>
    <property type="match status" value="1"/>
</dbReference>
<evidence type="ECO:0000259" key="1">
    <source>
        <dbReference type="PROSITE" id="PS51186"/>
    </source>
</evidence>
<dbReference type="Proteomes" id="UP001239426">
    <property type="component" value="Chromosome"/>
</dbReference>
<dbReference type="AlphaFoldDB" id="A0AAX3VZG7"/>
<protein>
    <submittedName>
        <fullName evidence="2">GNAT family protein</fullName>
        <ecNumber evidence="2">2.-.-.-</ecNumber>
    </submittedName>
</protein>
<sequence length="188" mass="21429">MMDYNIILSSVISSHQKKFVIGIRKLELSDINNTYCSWLNDPEVNRYLESRFTKWDIEKLTNYYMENNSEGLFLAIIDLTKKKHIGNVKLSIIDKKNSNTGLGIMIGDKNYWGKGIATEVIKIVTDYCFSQLNIHKITAGAYGDNHASINAFIKNGFIIEGEMLEHFKTSTGWTSAVLLSKINNHIKE</sequence>
<accession>A0AAX3VZG7</accession>
<name>A0AAX3VZG7_AERSA</name>
<evidence type="ECO:0000313" key="3">
    <source>
        <dbReference type="Proteomes" id="UP001239426"/>
    </source>
</evidence>
<dbReference type="EMBL" id="CP124841">
    <property type="protein sequence ID" value="WHF37877.1"/>
    <property type="molecule type" value="Genomic_DNA"/>
</dbReference>
<feature type="domain" description="N-acetyltransferase" evidence="1">
    <location>
        <begin position="21"/>
        <end position="184"/>
    </location>
</feature>
<reference evidence="2" key="1">
    <citation type="submission" date="2023-05" db="EMBL/GenBank/DDBJ databases">
        <title>Aeromonas salmonicida 57, complete genome.</title>
        <authorList>
            <person name="Shao L."/>
        </authorList>
    </citation>
    <scope>NUCLEOTIDE SEQUENCE</scope>
    <source>
        <strain evidence="2">57</strain>
    </source>
</reference>
<dbReference type="SUPFAM" id="SSF55729">
    <property type="entry name" value="Acyl-CoA N-acyltransferases (Nat)"/>
    <property type="match status" value="1"/>
</dbReference>
<keyword evidence="2" id="KW-0808">Transferase</keyword>
<proteinExistence type="predicted"/>
<dbReference type="Pfam" id="PF13302">
    <property type="entry name" value="Acetyltransf_3"/>
    <property type="match status" value="1"/>
</dbReference>
<organism evidence="2 3">
    <name type="scientific">Aeromonas salmonicida</name>
    <dbReference type="NCBI Taxonomy" id="645"/>
    <lineage>
        <taxon>Bacteria</taxon>
        <taxon>Pseudomonadati</taxon>
        <taxon>Pseudomonadota</taxon>
        <taxon>Gammaproteobacteria</taxon>
        <taxon>Aeromonadales</taxon>
        <taxon>Aeromonadaceae</taxon>
        <taxon>Aeromonas</taxon>
    </lineage>
</organism>
<dbReference type="InterPro" id="IPR000182">
    <property type="entry name" value="GNAT_dom"/>
</dbReference>
<dbReference type="PANTHER" id="PTHR43415">
    <property type="entry name" value="SPERMIDINE N(1)-ACETYLTRANSFERASE"/>
    <property type="match status" value="1"/>
</dbReference>
<evidence type="ECO:0000313" key="2">
    <source>
        <dbReference type="EMBL" id="WHF37877.1"/>
    </source>
</evidence>
<dbReference type="InterPro" id="IPR016181">
    <property type="entry name" value="Acyl_CoA_acyltransferase"/>
</dbReference>
<dbReference type="PROSITE" id="PS51186">
    <property type="entry name" value="GNAT"/>
    <property type="match status" value="1"/>
</dbReference>
<dbReference type="RefSeq" id="WP_282684346.1">
    <property type="nucleotide sequence ID" value="NZ_CP124841.1"/>
</dbReference>
<dbReference type="EC" id="2.-.-.-" evidence="2"/>